<reference evidence="1 2" key="1">
    <citation type="submission" date="2019-11" db="EMBL/GenBank/DDBJ databases">
        <title>Whole genome sequence of Oryza granulata.</title>
        <authorList>
            <person name="Li W."/>
        </authorList>
    </citation>
    <scope>NUCLEOTIDE SEQUENCE [LARGE SCALE GENOMIC DNA]</scope>
    <source>
        <strain evidence="2">cv. Menghai</strain>
        <tissue evidence="1">Leaf</tissue>
    </source>
</reference>
<gene>
    <name evidence="1" type="ORF">E2562_031462</name>
</gene>
<accession>A0A6G1BPH7</accession>
<dbReference type="EMBL" id="SPHZ02000012">
    <property type="protein sequence ID" value="KAF0889786.1"/>
    <property type="molecule type" value="Genomic_DNA"/>
</dbReference>
<dbReference type="Proteomes" id="UP000479710">
    <property type="component" value="Unassembled WGS sequence"/>
</dbReference>
<keyword evidence="2" id="KW-1185">Reference proteome</keyword>
<organism evidence="1 2">
    <name type="scientific">Oryza meyeriana var. granulata</name>
    <dbReference type="NCBI Taxonomy" id="110450"/>
    <lineage>
        <taxon>Eukaryota</taxon>
        <taxon>Viridiplantae</taxon>
        <taxon>Streptophyta</taxon>
        <taxon>Embryophyta</taxon>
        <taxon>Tracheophyta</taxon>
        <taxon>Spermatophyta</taxon>
        <taxon>Magnoliopsida</taxon>
        <taxon>Liliopsida</taxon>
        <taxon>Poales</taxon>
        <taxon>Poaceae</taxon>
        <taxon>BOP clade</taxon>
        <taxon>Oryzoideae</taxon>
        <taxon>Oryzeae</taxon>
        <taxon>Oryzinae</taxon>
        <taxon>Oryza</taxon>
        <taxon>Oryza meyeriana</taxon>
    </lineage>
</organism>
<name>A0A6G1BPH7_9ORYZ</name>
<comment type="caution">
    <text evidence="1">The sequence shown here is derived from an EMBL/GenBank/DDBJ whole genome shotgun (WGS) entry which is preliminary data.</text>
</comment>
<proteinExistence type="predicted"/>
<protein>
    <submittedName>
        <fullName evidence="1">Uncharacterized protein</fullName>
    </submittedName>
</protein>
<sequence>MKSRSSVRGGEPRTSRNVVLLVLMLCSLVALSIIRAMFSPISSAGGEGLKLKADELKLVVTTKQAIVNTESGDSADESSSSAAGNFLTLLHGEDVFLDLLISKQCSAFLEQISYPLF</sequence>
<dbReference type="AlphaFoldDB" id="A0A6G1BPH7"/>
<evidence type="ECO:0000313" key="1">
    <source>
        <dbReference type="EMBL" id="KAF0889786.1"/>
    </source>
</evidence>
<evidence type="ECO:0000313" key="2">
    <source>
        <dbReference type="Proteomes" id="UP000479710"/>
    </source>
</evidence>